<dbReference type="PANTHER" id="PTHR13083:SF3">
    <property type="entry name" value="WD REPEAT-CONTAINING PROTEIN 91"/>
    <property type="match status" value="1"/>
</dbReference>
<evidence type="ECO:0000313" key="8">
    <source>
        <dbReference type="Proteomes" id="UP000008909"/>
    </source>
</evidence>
<dbReference type="Pfam" id="PF23138">
    <property type="entry name" value="CTLH_Armc9"/>
    <property type="match status" value="1"/>
</dbReference>
<dbReference type="GO" id="GO:0051898">
    <property type="term" value="P:negative regulation of phosphatidylinositol 3-kinase/protein kinase B signal transduction"/>
    <property type="evidence" value="ECO:0007669"/>
    <property type="project" value="InterPro"/>
</dbReference>
<comment type="subcellular location">
    <subcellularLocation>
        <location evidence="1">Early endosome</location>
    </subcellularLocation>
    <subcellularLocation>
        <location evidence="2">Late endosome</location>
    </subcellularLocation>
</comment>
<keyword evidence="8" id="KW-1185">Reference proteome</keyword>
<evidence type="ECO:0000313" key="7">
    <source>
        <dbReference type="EMBL" id="GAA50282.1"/>
    </source>
</evidence>
<evidence type="ECO:0000256" key="1">
    <source>
        <dbReference type="ARBA" id="ARBA00004412"/>
    </source>
</evidence>
<keyword evidence="4" id="KW-0967">Endosome</keyword>
<dbReference type="InterPro" id="IPR039724">
    <property type="entry name" value="WDR91"/>
</dbReference>
<dbReference type="PANTHER" id="PTHR13083">
    <property type="entry name" value="WD REPEAT-CONTAINING PROTEIN 91"/>
    <property type="match status" value="1"/>
</dbReference>
<proteinExistence type="inferred from homology"/>
<gene>
    <name evidence="7" type="ORF">CLF_104326</name>
</gene>
<dbReference type="GO" id="GO:0141039">
    <property type="term" value="F:phosphatidylinositol 3-kinase inhibitor activity"/>
    <property type="evidence" value="ECO:0007669"/>
    <property type="project" value="InterPro"/>
</dbReference>
<feature type="domain" description="ARMC9 CTLH-like" evidence="6">
    <location>
        <begin position="701"/>
        <end position="822"/>
    </location>
</feature>
<reference key="2">
    <citation type="submission" date="2011-10" db="EMBL/GenBank/DDBJ databases">
        <title>The genome and transcriptome sequence of Clonorchis sinensis provide insights into the carcinogenic liver fluke.</title>
        <authorList>
            <person name="Wang X."/>
            <person name="Huang Y."/>
            <person name="Chen W."/>
            <person name="Liu H."/>
            <person name="Guo L."/>
            <person name="Chen Y."/>
            <person name="Luo F."/>
            <person name="Zhou W."/>
            <person name="Sun J."/>
            <person name="Mao Q."/>
            <person name="Liang P."/>
            <person name="Zhou C."/>
            <person name="Tian Y."/>
            <person name="Men J."/>
            <person name="Lv X."/>
            <person name="Huang L."/>
            <person name="Zhou J."/>
            <person name="Hu Y."/>
            <person name="Li R."/>
            <person name="Zhang F."/>
            <person name="Lei H."/>
            <person name="Li X."/>
            <person name="Hu X."/>
            <person name="Liang C."/>
            <person name="Xu J."/>
            <person name="Wu Z."/>
            <person name="Yu X."/>
        </authorList>
    </citation>
    <scope>NUCLEOTIDE SEQUENCE</scope>
    <source>
        <strain>Henan</strain>
    </source>
</reference>
<reference evidence="7" key="1">
    <citation type="journal article" date="2011" name="Genome Biol.">
        <title>The draft genome of the carcinogenic human liver fluke Clonorchis sinensis.</title>
        <authorList>
            <person name="Wang X."/>
            <person name="Chen W."/>
            <person name="Huang Y."/>
            <person name="Sun J."/>
            <person name="Men J."/>
            <person name="Liu H."/>
            <person name="Luo F."/>
            <person name="Guo L."/>
            <person name="Lv X."/>
            <person name="Deng C."/>
            <person name="Zhou C."/>
            <person name="Fan Y."/>
            <person name="Li X."/>
            <person name="Huang L."/>
            <person name="Hu Y."/>
            <person name="Liang C."/>
            <person name="Hu X."/>
            <person name="Xu J."/>
            <person name="Yu X."/>
        </authorList>
    </citation>
    <scope>NUCLEOTIDE SEQUENCE [LARGE SCALE GENOMIC DNA]</scope>
    <source>
        <strain evidence="7">Henan</strain>
    </source>
</reference>
<dbReference type="InterPro" id="IPR056327">
    <property type="entry name" value="ARMC9_CTLH-like_dom"/>
</dbReference>
<accession>G7YBE8</accession>
<comment type="similarity">
    <text evidence="3">Belongs to the WD repeat WDR91 family.</text>
</comment>
<dbReference type="EMBL" id="DF143030">
    <property type="protein sequence ID" value="GAA50282.1"/>
    <property type="molecule type" value="Genomic_DNA"/>
</dbReference>
<dbReference type="AlphaFoldDB" id="G7YBE8"/>
<sequence length="977" mass="111233">MRAGEAIDVAVMFIYVGSCTSPCKLPKDEATYENGKARAAFGKHQHLCRQGASSFSVNGCCPICPTLWIRQAVEDFIFDYWNTLDNCACLVDTAGCHRKLDRRKSEHLASPVKEQQAYFVGCIRPSWTVCGCCERHSRARPTQALTHRITSGTHMYDLSLKILRNAQAKAYPLILDEIRWLICFKCHRAPESHCEYNNPRDPFRYTRLLSTLQCLVPKTDSKMRKTTADCSSDDEKSTSYRELSALIRQRRNIDNATIACDMNAQVYRLISMDSHFGRSIRSQRRFALGPSQVSMKHAKPPSSEKLPQPNIIDLGWSNNSPQKNQCRTEWDMSIAIPISTKGARTLCGNQRYIILAAVASKVLSGLILRRLSEHRERRIGKDQAGFRHSGVVRQLLRLSVNGKLVCVHMMWCPAKLSPFIFLFNFVIDTIMEDSPSASNACGIEVLRHPSPYRVRRRLSCFESDAVVMRTILNSPASRFGIRHVQNVKYYCKTRKKSEGRFLSSYVFSIDQRTIVILASSFIWFSSTLVFSGFPDTIIIIDGMTSVLNTDASLQYTHYLFEGLIVKKRIKLKHEKDITVEVLATECQSLCNLKLDTVMVQQTSRPINPSGVMSLKRTTVTHEKNRQHRVCPVIGIMRVYVHSRSTSARRIIVTAMDTRLSEHIIKQYLISRNFTGTLDAFDAECNREKVRHRFQPSSITVSLRNAINESNLGRLTEIWSSLHKTFFYRLDADRQQMAHSFKVHVFKTYVVHAFSQKRTSKVTEFFDELSSEFCPNLPEWKNWYALPHTPDASEQPEYAMYFTKTWMDILSLSLTNFLCALFSLELCSTNVLSRLNELETQVLHYARVWRPLETIPGMGLSEQSVRCILRDIVNISNSGGINWYGSEASVSTLVFLSLMMMMELIDQCCTECWCPTSFTVSIPTRVTGEENSTDRTDKPPGLPTTSTTSPPFGKLLDDFNELGSLRPTAVTRPRDSQI</sequence>
<dbReference type="GO" id="GO:0045022">
    <property type="term" value="P:early endosome to late endosome transport"/>
    <property type="evidence" value="ECO:0007669"/>
    <property type="project" value="InterPro"/>
</dbReference>
<evidence type="ECO:0000256" key="4">
    <source>
        <dbReference type="ARBA" id="ARBA00022753"/>
    </source>
</evidence>
<protein>
    <submittedName>
        <fullName evidence="7">WD repeat-containing protein 91</fullName>
    </submittedName>
</protein>
<name>G7YBE8_CLOSI</name>
<feature type="region of interest" description="Disordered" evidence="5">
    <location>
        <begin position="924"/>
        <end position="952"/>
    </location>
</feature>
<dbReference type="GO" id="GO:0031901">
    <property type="term" value="C:early endosome membrane"/>
    <property type="evidence" value="ECO:0007669"/>
    <property type="project" value="TreeGrafter"/>
</dbReference>
<evidence type="ECO:0000256" key="5">
    <source>
        <dbReference type="SAM" id="MobiDB-lite"/>
    </source>
</evidence>
<dbReference type="Proteomes" id="UP000008909">
    <property type="component" value="Unassembled WGS sequence"/>
</dbReference>
<dbReference type="GO" id="GO:0031902">
    <property type="term" value="C:late endosome membrane"/>
    <property type="evidence" value="ECO:0007669"/>
    <property type="project" value="TreeGrafter"/>
</dbReference>
<evidence type="ECO:0000259" key="6">
    <source>
        <dbReference type="Pfam" id="PF23138"/>
    </source>
</evidence>
<evidence type="ECO:0000256" key="3">
    <source>
        <dbReference type="ARBA" id="ARBA00006128"/>
    </source>
</evidence>
<organism evidence="7 8">
    <name type="scientific">Clonorchis sinensis</name>
    <name type="common">Chinese liver fluke</name>
    <dbReference type="NCBI Taxonomy" id="79923"/>
    <lineage>
        <taxon>Eukaryota</taxon>
        <taxon>Metazoa</taxon>
        <taxon>Spiralia</taxon>
        <taxon>Lophotrochozoa</taxon>
        <taxon>Platyhelminthes</taxon>
        <taxon>Trematoda</taxon>
        <taxon>Digenea</taxon>
        <taxon>Opisthorchiida</taxon>
        <taxon>Opisthorchiata</taxon>
        <taxon>Opisthorchiidae</taxon>
        <taxon>Clonorchis</taxon>
    </lineage>
</organism>
<evidence type="ECO:0000256" key="2">
    <source>
        <dbReference type="ARBA" id="ARBA00004603"/>
    </source>
</evidence>